<dbReference type="Proteomes" id="UP000703893">
    <property type="component" value="Unassembled WGS sequence"/>
</dbReference>
<evidence type="ECO:0000313" key="1">
    <source>
        <dbReference type="EMBL" id="MBM3276312.1"/>
    </source>
</evidence>
<protein>
    <submittedName>
        <fullName evidence="1">Uncharacterized protein</fullName>
    </submittedName>
</protein>
<proteinExistence type="predicted"/>
<name>A0A937X8M5_9BACT</name>
<accession>A0A937X8M5</accession>
<sequence length="64" mass="6514">MAAPPADMAGLVRRLVESGRGEDALALATAAFQAGKIKEAEAIAQTALDAGLLTPQIYYLLAGA</sequence>
<feature type="non-terminal residue" evidence="1">
    <location>
        <position position="64"/>
    </location>
</feature>
<comment type="caution">
    <text evidence="1">The sequence shown here is derived from an EMBL/GenBank/DDBJ whole genome shotgun (WGS) entry which is preliminary data.</text>
</comment>
<reference evidence="1 2" key="1">
    <citation type="submission" date="2019-03" db="EMBL/GenBank/DDBJ databases">
        <title>Lake Tanganyika Metagenome-Assembled Genomes (MAGs).</title>
        <authorList>
            <person name="Tran P."/>
        </authorList>
    </citation>
    <scope>NUCLEOTIDE SEQUENCE [LARGE SCALE GENOMIC DNA]</scope>
    <source>
        <strain evidence="1">K_DeepCast_65m_m2_236</strain>
    </source>
</reference>
<organism evidence="1 2">
    <name type="scientific">Candidatus Tanganyikabacteria bacterium</name>
    <dbReference type="NCBI Taxonomy" id="2961651"/>
    <lineage>
        <taxon>Bacteria</taxon>
        <taxon>Bacillati</taxon>
        <taxon>Candidatus Sericytochromatia</taxon>
        <taxon>Candidatus Tanganyikabacteria</taxon>
    </lineage>
</organism>
<gene>
    <name evidence="1" type="ORF">FJZ00_14255</name>
</gene>
<dbReference type="EMBL" id="VGJX01000965">
    <property type="protein sequence ID" value="MBM3276312.1"/>
    <property type="molecule type" value="Genomic_DNA"/>
</dbReference>
<dbReference type="AlphaFoldDB" id="A0A937X8M5"/>
<evidence type="ECO:0000313" key="2">
    <source>
        <dbReference type="Proteomes" id="UP000703893"/>
    </source>
</evidence>